<dbReference type="Proteomes" id="UP000002630">
    <property type="component" value="Unassembled WGS sequence"/>
</dbReference>
<dbReference type="InParanoid" id="D7G6M5"/>
<reference evidence="1 2" key="1">
    <citation type="journal article" date="2010" name="Nature">
        <title>The Ectocarpus genome and the independent evolution of multicellularity in brown algae.</title>
        <authorList>
            <person name="Cock J.M."/>
            <person name="Sterck L."/>
            <person name="Rouze P."/>
            <person name="Scornet D."/>
            <person name="Allen A.E."/>
            <person name="Amoutzias G."/>
            <person name="Anthouard V."/>
            <person name="Artiguenave F."/>
            <person name="Aury J.M."/>
            <person name="Badger J.H."/>
            <person name="Beszteri B."/>
            <person name="Billiau K."/>
            <person name="Bonnet E."/>
            <person name="Bothwell J.H."/>
            <person name="Bowler C."/>
            <person name="Boyen C."/>
            <person name="Brownlee C."/>
            <person name="Carrano C.J."/>
            <person name="Charrier B."/>
            <person name="Cho G.Y."/>
            <person name="Coelho S.M."/>
            <person name="Collen J."/>
            <person name="Corre E."/>
            <person name="Da Silva C."/>
            <person name="Delage L."/>
            <person name="Delaroque N."/>
            <person name="Dittami S.M."/>
            <person name="Doulbeau S."/>
            <person name="Elias M."/>
            <person name="Farnham G."/>
            <person name="Gachon C.M."/>
            <person name="Gschloessl B."/>
            <person name="Heesch S."/>
            <person name="Jabbari K."/>
            <person name="Jubin C."/>
            <person name="Kawai H."/>
            <person name="Kimura K."/>
            <person name="Kloareg B."/>
            <person name="Kupper F.C."/>
            <person name="Lang D."/>
            <person name="Le Bail A."/>
            <person name="Leblanc C."/>
            <person name="Lerouge P."/>
            <person name="Lohr M."/>
            <person name="Lopez P.J."/>
            <person name="Martens C."/>
            <person name="Maumus F."/>
            <person name="Michel G."/>
            <person name="Miranda-Saavedra D."/>
            <person name="Morales J."/>
            <person name="Moreau H."/>
            <person name="Motomura T."/>
            <person name="Nagasato C."/>
            <person name="Napoli C.A."/>
            <person name="Nelson D.R."/>
            <person name="Nyvall-Collen P."/>
            <person name="Peters A.F."/>
            <person name="Pommier C."/>
            <person name="Potin P."/>
            <person name="Poulain J."/>
            <person name="Quesneville H."/>
            <person name="Read B."/>
            <person name="Rensing S.A."/>
            <person name="Ritter A."/>
            <person name="Rousvoal S."/>
            <person name="Samanta M."/>
            <person name="Samson G."/>
            <person name="Schroeder D.C."/>
            <person name="Segurens B."/>
            <person name="Strittmatter M."/>
            <person name="Tonon T."/>
            <person name="Tregear J.W."/>
            <person name="Valentin K."/>
            <person name="von Dassow P."/>
            <person name="Yamagishi T."/>
            <person name="Van de Peer Y."/>
            <person name="Wincker P."/>
        </authorList>
    </citation>
    <scope>NUCLEOTIDE SEQUENCE [LARGE SCALE GENOMIC DNA]</scope>
    <source>
        <strain evidence="2">Ec32 / CCAP1310/4</strain>
    </source>
</reference>
<evidence type="ECO:0000313" key="2">
    <source>
        <dbReference type="Proteomes" id="UP000002630"/>
    </source>
</evidence>
<dbReference type="AlphaFoldDB" id="D7G6M5"/>
<gene>
    <name evidence="1" type="ORF">Esi_0772_0001</name>
</gene>
<keyword evidence="2" id="KW-1185">Reference proteome</keyword>
<organism evidence="1 2">
    <name type="scientific">Ectocarpus siliculosus</name>
    <name type="common">Brown alga</name>
    <name type="synonym">Conferva siliculosa</name>
    <dbReference type="NCBI Taxonomy" id="2880"/>
    <lineage>
        <taxon>Eukaryota</taxon>
        <taxon>Sar</taxon>
        <taxon>Stramenopiles</taxon>
        <taxon>Ochrophyta</taxon>
        <taxon>PX clade</taxon>
        <taxon>Phaeophyceae</taxon>
        <taxon>Ectocarpales</taxon>
        <taxon>Ectocarpaceae</taxon>
        <taxon>Ectocarpus</taxon>
    </lineage>
</organism>
<protein>
    <submittedName>
        <fullName evidence="1">Uncharacterized protein</fullName>
    </submittedName>
</protein>
<name>D7G6M5_ECTSI</name>
<sequence>MFASLQEVPVKHVVVNKVVDESVKEGYIQRLSKGQRRGWSSWSSLDPDFLRAWCWDVRPGHTGGAFLASLVPQVAKGAAGVSLTLGPYFHVKVPNVYGLRFMGQNLFAPRDKG</sequence>
<dbReference type="EMBL" id="FN649760">
    <property type="protein sequence ID" value="CBJ33964.1"/>
    <property type="molecule type" value="Genomic_DNA"/>
</dbReference>
<proteinExistence type="predicted"/>
<evidence type="ECO:0000313" key="1">
    <source>
        <dbReference type="EMBL" id="CBJ33964.1"/>
    </source>
</evidence>
<accession>D7G6M5</accession>